<dbReference type="PANTHER" id="PTHR43026">
    <property type="entry name" value="2-HYDROXYACID DEHYDROGENASE HOMOLOG 1-RELATED"/>
    <property type="match status" value="1"/>
</dbReference>
<dbReference type="InterPro" id="IPR006140">
    <property type="entry name" value="D-isomer_DH_NAD-bd"/>
</dbReference>
<dbReference type="GO" id="GO:0016616">
    <property type="term" value="F:oxidoreductase activity, acting on the CH-OH group of donors, NAD or NADP as acceptor"/>
    <property type="evidence" value="ECO:0007669"/>
    <property type="project" value="InterPro"/>
</dbReference>
<gene>
    <name evidence="7" type="ORF">D0433_02400</name>
</gene>
<dbReference type="InterPro" id="IPR036291">
    <property type="entry name" value="NAD(P)-bd_dom_sf"/>
</dbReference>
<accession>A0A395M2X4</accession>
<evidence type="ECO:0000259" key="5">
    <source>
        <dbReference type="Pfam" id="PF00389"/>
    </source>
</evidence>
<dbReference type="GO" id="GO:0051287">
    <property type="term" value="F:NAD binding"/>
    <property type="evidence" value="ECO:0007669"/>
    <property type="project" value="InterPro"/>
</dbReference>
<evidence type="ECO:0000256" key="2">
    <source>
        <dbReference type="ARBA" id="ARBA00023002"/>
    </source>
</evidence>
<dbReference type="SUPFAM" id="SSF51735">
    <property type="entry name" value="NAD(P)-binding Rossmann-fold domains"/>
    <property type="match status" value="1"/>
</dbReference>
<protein>
    <submittedName>
        <fullName evidence="7">2-hydroxyacid dehydrogenase</fullName>
    </submittedName>
</protein>
<feature type="domain" description="D-isomer specific 2-hydroxyacid dehydrogenase catalytic" evidence="5">
    <location>
        <begin position="17"/>
        <end position="327"/>
    </location>
</feature>
<keyword evidence="3" id="KW-0520">NAD</keyword>
<dbReference type="Pfam" id="PF00389">
    <property type="entry name" value="2-Hacid_dh"/>
    <property type="match status" value="1"/>
</dbReference>
<evidence type="ECO:0000313" key="7">
    <source>
        <dbReference type="EMBL" id="RFM25052.1"/>
    </source>
</evidence>
<comment type="similarity">
    <text evidence="1 4">Belongs to the D-isomer specific 2-hydroxyacid dehydrogenase family.</text>
</comment>
<dbReference type="Pfam" id="PF02826">
    <property type="entry name" value="2-Hacid_dh_C"/>
    <property type="match status" value="1"/>
</dbReference>
<name>A0A395M2X4_9BACT</name>
<dbReference type="InterPro" id="IPR006139">
    <property type="entry name" value="D-isomer_2_OHA_DH_cat_dom"/>
</dbReference>
<dbReference type="EMBL" id="PHFL01000010">
    <property type="protein sequence ID" value="RFM25052.1"/>
    <property type="molecule type" value="Genomic_DNA"/>
</dbReference>
<dbReference type="AlphaFoldDB" id="A0A395M2X4"/>
<sequence>MKVTFFDSHTFEREFLIQAAQNRHELNFLKLQLSLETVELARGADVVSLFVNDDGSAPVLEKLASFGIKYIALRSAGFNHIDLAKARELGMRVANVPAYSPYAVAEHTVALMLTLNRKLIRAHHRVRDLNFSLTGLVGFDMNGKTVGIIGTGKIGAVVAKILHGFGCHLLGYDLYPNAQLTELYGLQYVDLDTLFQESHIITLHLPLTPETYHIINEKSIAKMRHGVMLINTSRGKLVKTVDVLDALRSGKIGYLGLDVYEEETGIFFYDRSSTVLKDEILAQLLSFPNVLITSHQAFLTDTALRNIAQTTFESIDAWANGAESPNELTSNLQLVS</sequence>
<dbReference type="PROSITE" id="PS00065">
    <property type="entry name" value="D_2_HYDROXYACID_DH_1"/>
    <property type="match status" value="1"/>
</dbReference>
<keyword evidence="2 4" id="KW-0560">Oxidoreductase</keyword>
<feature type="domain" description="D-isomer specific 2-hydroxyacid dehydrogenase NAD-binding" evidence="6">
    <location>
        <begin position="109"/>
        <end position="297"/>
    </location>
</feature>
<dbReference type="InterPro" id="IPR029753">
    <property type="entry name" value="D-isomer_DH_CS"/>
</dbReference>
<dbReference type="CDD" id="cd12183">
    <property type="entry name" value="LDH_like_2"/>
    <property type="match status" value="1"/>
</dbReference>
<evidence type="ECO:0000256" key="4">
    <source>
        <dbReference type="RuleBase" id="RU003719"/>
    </source>
</evidence>
<evidence type="ECO:0000256" key="3">
    <source>
        <dbReference type="ARBA" id="ARBA00023027"/>
    </source>
</evidence>
<dbReference type="SUPFAM" id="SSF52283">
    <property type="entry name" value="Formate/glycerate dehydrogenase catalytic domain-like"/>
    <property type="match status" value="1"/>
</dbReference>
<dbReference type="PANTHER" id="PTHR43026:SF1">
    <property type="entry name" value="2-HYDROXYACID DEHYDROGENASE HOMOLOG 1-RELATED"/>
    <property type="match status" value="1"/>
</dbReference>
<dbReference type="InterPro" id="IPR058205">
    <property type="entry name" value="D-LDH-like"/>
</dbReference>
<evidence type="ECO:0000313" key="8">
    <source>
        <dbReference type="Proteomes" id="UP000266389"/>
    </source>
</evidence>
<dbReference type="InterPro" id="IPR029752">
    <property type="entry name" value="D-isomer_DH_CS1"/>
</dbReference>
<organism evidence="7 8">
    <name type="scientific">Candidatus Thermochlorobacter aerophilus</name>
    <dbReference type="NCBI Taxonomy" id="1868324"/>
    <lineage>
        <taxon>Bacteria</taxon>
        <taxon>Pseudomonadati</taxon>
        <taxon>Chlorobiota</taxon>
        <taxon>Chlorobiia</taxon>
        <taxon>Chlorobiales</taxon>
        <taxon>Candidatus Thermochlorobacteriaceae</taxon>
        <taxon>Candidatus Thermochlorobacter</taxon>
    </lineage>
</organism>
<evidence type="ECO:0000256" key="1">
    <source>
        <dbReference type="ARBA" id="ARBA00005854"/>
    </source>
</evidence>
<reference evidence="7 8" key="1">
    <citation type="journal article" date="2011" name="ISME J.">
        <title>Community ecology of hot spring cyanobacterial mats: predominant populations and their functional potential.</title>
        <authorList>
            <person name="Klatt C.G."/>
            <person name="Wood J.M."/>
            <person name="Rusch D.B."/>
            <person name="Bateson M.M."/>
            <person name="Hamamura N."/>
            <person name="Heidelberg J.F."/>
            <person name="Grossman A.R."/>
            <person name="Bhaya D."/>
            <person name="Cohan F.M."/>
            <person name="Kuhl M."/>
            <person name="Bryant D.A."/>
            <person name="Ward D.M."/>
        </authorList>
    </citation>
    <scope>NUCLEOTIDE SEQUENCE [LARGE SCALE GENOMIC DNA]</scope>
    <source>
        <strain evidence="7">OS</strain>
    </source>
</reference>
<dbReference type="Gene3D" id="3.40.50.720">
    <property type="entry name" value="NAD(P)-binding Rossmann-like Domain"/>
    <property type="match status" value="2"/>
</dbReference>
<dbReference type="Proteomes" id="UP000266389">
    <property type="component" value="Unassembled WGS sequence"/>
</dbReference>
<comment type="caution">
    <text evidence="7">The sequence shown here is derived from an EMBL/GenBank/DDBJ whole genome shotgun (WGS) entry which is preliminary data.</text>
</comment>
<evidence type="ECO:0000259" key="6">
    <source>
        <dbReference type="Pfam" id="PF02826"/>
    </source>
</evidence>
<proteinExistence type="inferred from homology"/>
<dbReference type="PROSITE" id="PS00670">
    <property type="entry name" value="D_2_HYDROXYACID_DH_2"/>
    <property type="match status" value="1"/>
</dbReference>